<evidence type="ECO:0000313" key="2">
    <source>
        <dbReference type="EMBL" id="EAV41325.1"/>
    </source>
</evidence>
<name>A0P0L1_ROSAI</name>
<dbReference type="OrthoDB" id="8447052at2"/>
<dbReference type="EMBL" id="AAUW01000021">
    <property type="protein sequence ID" value="EAV41325.1"/>
    <property type="molecule type" value="Genomic_DNA"/>
</dbReference>
<evidence type="ECO:0000256" key="1">
    <source>
        <dbReference type="SAM" id="Coils"/>
    </source>
</evidence>
<dbReference type="AlphaFoldDB" id="A0P0L1"/>
<evidence type="ECO:0000313" key="3">
    <source>
        <dbReference type="Proteomes" id="UP000004848"/>
    </source>
</evidence>
<dbReference type="RefSeq" id="WP_006938573.1">
    <property type="nucleotide sequence ID" value="NZ_AAUW01000021.1"/>
</dbReference>
<sequence length="159" mass="18731">MIEKLKLLQKVKEKREFAALRLMRAKKSDLFEMNKIRNNKEKEFRESRKKLPEREDGAYDVVLNKIVDLDELDILGERLSELHRRHRKTEEDLDLSTRQREKLAEEAAITECKYQIAQRNREKYDALIAGRGAELALLNEKDEEALLEDVVANRSSGHR</sequence>
<feature type="coiled-coil region" evidence="1">
    <location>
        <begin position="72"/>
        <end position="120"/>
    </location>
</feature>
<protein>
    <recommendedName>
        <fullName evidence="4">Type III secretion system (T3SS) protein YscO</fullName>
    </recommendedName>
</protein>
<dbReference type="InterPro" id="IPR053716">
    <property type="entry name" value="Flag_assembly_chemotaxis_eff"/>
</dbReference>
<accession>A0P0L1</accession>
<gene>
    <name evidence="2" type="ORF">SIAM614_01004</name>
</gene>
<dbReference type="Gene3D" id="1.10.287.1700">
    <property type="match status" value="1"/>
</dbReference>
<comment type="caution">
    <text evidence="2">The sequence shown here is derived from an EMBL/GenBank/DDBJ whole genome shotgun (WGS) entry which is preliminary data.</text>
</comment>
<dbReference type="Pfam" id="PF07321">
    <property type="entry name" value="YscO"/>
    <property type="match status" value="1"/>
</dbReference>
<organism evidence="2 3">
    <name type="scientific">Roseibium aggregatum (strain ATCC 25650 / DSM 13394 / JCM 20685 / NBRC 16684 / NCIMB 2208 / IAM 12614 / B1)</name>
    <name type="common">Stappia aggregata</name>
    <dbReference type="NCBI Taxonomy" id="384765"/>
    <lineage>
        <taxon>Bacteria</taxon>
        <taxon>Pseudomonadati</taxon>
        <taxon>Pseudomonadota</taxon>
        <taxon>Alphaproteobacteria</taxon>
        <taxon>Hyphomicrobiales</taxon>
        <taxon>Stappiaceae</taxon>
        <taxon>Roseibium</taxon>
    </lineage>
</organism>
<reference evidence="2 3" key="1">
    <citation type="submission" date="2006-05" db="EMBL/GenBank/DDBJ databases">
        <authorList>
            <person name="King G."/>
            <person name="Ferriera S."/>
            <person name="Johnson J."/>
            <person name="Kravitz S."/>
            <person name="Beeson K."/>
            <person name="Sutton G."/>
            <person name="Rogers Y.-H."/>
            <person name="Friedman R."/>
            <person name="Frazier M."/>
            <person name="Venter J.C."/>
        </authorList>
    </citation>
    <scope>NUCLEOTIDE SEQUENCE [LARGE SCALE GENOMIC DNA]</scope>
    <source>
        <strain evidence="3">ATCC 25650 / DSM 13394 / JCM 20685 / NBRC 16684 / NCIMB 2208 / IAM 12614 / B1</strain>
    </source>
</reference>
<dbReference type="GeneID" id="68849048"/>
<dbReference type="Proteomes" id="UP000004848">
    <property type="component" value="Unassembled WGS sequence"/>
</dbReference>
<dbReference type="InterPro" id="IPR009929">
    <property type="entry name" value="T3SS_YscO"/>
</dbReference>
<evidence type="ECO:0008006" key="4">
    <source>
        <dbReference type="Google" id="ProtNLM"/>
    </source>
</evidence>
<keyword evidence="1" id="KW-0175">Coiled coil</keyword>
<proteinExistence type="predicted"/>